<reference evidence="1" key="1">
    <citation type="submission" date="2021-02" db="EMBL/GenBank/DDBJ databases">
        <title>Natronoglycomyces albus gen. nov., sp. nov, a haloalkaliphilic actinobacterium from a soda solonchak soil.</title>
        <authorList>
            <person name="Sorokin D.Y."/>
            <person name="Khijniak T.V."/>
            <person name="Zakharycheva A.P."/>
            <person name="Boueva O.V."/>
            <person name="Ariskina E.V."/>
            <person name="Hahnke R.L."/>
            <person name="Bunk B."/>
            <person name="Sproer C."/>
            <person name="Schumann P."/>
            <person name="Evtushenko L.I."/>
            <person name="Kublanov I.V."/>
        </authorList>
    </citation>
    <scope>NUCLEOTIDE SEQUENCE</scope>
    <source>
        <strain evidence="1">DSM 106290</strain>
    </source>
</reference>
<dbReference type="KEGG" id="nav:JQS30_03690"/>
<proteinExistence type="predicted"/>
<keyword evidence="2" id="KW-1185">Reference proteome</keyword>
<organism evidence="1 2">
    <name type="scientific">Natronoglycomyces albus</name>
    <dbReference type="NCBI Taxonomy" id="2811108"/>
    <lineage>
        <taxon>Bacteria</taxon>
        <taxon>Bacillati</taxon>
        <taxon>Actinomycetota</taxon>
        <taxon>Actinomycetes</taxon>
        <taxon>Glycomycetales</taxon>
        <taxon>Glycomycetaceae</taxon>
        <taxon>Natronoglycomyces</taxon>
    </lineage>
</organism>
<dbReference type="Proteomes" id="UP000662939">
    <property type="component" value="Chromosome"/>
</dbReference>
<evidence type="ECO:0000313" key="2">
    <source>
        <dbReference type="Proteomes" id="UP000662939"/>
    </source>
</evidence>
<sequence length="46" mass="4891">MEVLRSFLRCLFSRSPPRGQPTEDVAEVDGFAELVAVAAARNAGVG</sequence>
<gene>
    <name evidence="1" type="ORF">JQS30_03690</name>
</gene>
<dbReference type="AlphaFoldDB" id="A0A895XLS1"/>
<dbReference type="EMBL" id="CP070496">
    <property type="protein sequence ID" value="QSB06037.1"/>
    <property type="molecule type" value="Genomic_DNA"/>
</dbReference>
<evidence type="ECO:0000313" key="1">
    <source>
        <dbReference type="EMBL" id="QSB06037.1"/>
    </source>
</evidence>
<name>A0A895XLS1_9ACTN</name>
<accession>A0A895XLS1</accession>
<protein>
    <submittedName>
        <fullName evidence="1">Uncharacterized protein</fullName>
    </submittedName>
</protein>
<dbReference type="RefSeq" id="WP_213172048.1">
    <property type="nucleotide sequence ID" value="NZ_CP070496.1"/>
</dbReference>